<protein>
    <recommendedName>
        <fullName evidence="4">RNase H type-1 domain-containing protein</fullName>
    </recommendedName>
</protein>
<dbReference type="InterPro" id="IPR052055">
    <property type="entry name" value="Hepadnavirus_pol/RT"/>
</dbReference>
<dbReference type="EMBL" id="CACVKT020002233">
    <property type="protein sequence ID" value="CAC5376937.1"/>
    <property type="molecule type" value="Genomic_DNA"/>
</dbReference>
<dbReference type="CDD" id="cd09275">
    <property type="entry name" value="RNase_HI_RT_DIRS1"/>
    <property type="match status" value="1"/>
</dbReference>
<keyword evidence="3" id="KW-1185">Reference proteome</keyword>
<evidence type="ECO:0000313" key="3">
    <source>
        <dbReference type="Proteomes" id="UP000507470"/>
    </source>
</evidence>
<gene>
    <name evidence="2" type="ORF">MCOR_13405</name>
</gene>
<evidence type="ECO:0008006" key="4">
    <source>
        <dbReference type="Google" id="ProtNLM"/>
    </source>
</evidence>
<feature type="region of interest" description="Disordered" evidence="1">
    <location>
        <begin position="82"/>
        <end position="116"/>
    </location>
</feature>
<proteinExistence type="predicted"/>
<organism evidence="2 3">
    <name type="scientific">Mytilus coruscus</name>
    <name type="common">Sea mussel</name>
    <dbReference type="NCBI Taxonomy" id="42192"/>
    <lineage>
        <taxon>Eukaryota</taxon>
        <taxon>Metazoa</taxon>
        <taxon>Spiralia</taxon>
        <taxon>Lophotrochozoa</taxon>
        <taxon>Mollusca</taxon>
        <taxon>Bivalvia</taxon>
        <taxon>Autobranchia</taxon>
        <taxon>Pteriomorphia</taxon>
        <taxon>Mytilida</taxon>
        <taxon>Mytiloidea</taxon>
        <taxon>Mytilidae</taxon>
        <taxon>Mytilinae</taxon>
        <taxon>Mytilus</taxon>
    </lineage>
</organism>
<dbReference type="AlphaFoldDB" id="A0A6J8B1K2"/>
<dbReference type="GO" id="GO:0006259">
    <property type="term" value="P:DNA metabolic process"/>
    <property type="evidence" value="ECO:0007669"/>
    <property type="project" value="UniProtKB-ARBA"/>
</dbReference>
<feature type="compositionally biased region" description="Polar residues" evidence="1">
    <location>
        <begin position="93"/>
        <end position="108"/>
    </location>
</feature>
<dbReference type="PANTHER" id="PTHR33050">
    <property type="entry name" value="REVERSE TRANSCRIPTASE DOMAIN-CONTAINING PROTEIN"/>
    <property type="match status" value="1"/>
</dbReference>
<reference evidence="2 3" key="1">
    <citation type="submission" date="2020-06" db="EMBL/GenBank/DDBJ databases">
        <authorList>
            <person name="Li R."/>
            <person name="Bekaert M."/>
        </authorList>
    </citation>
    <scope>NUCLEOTIDE SEQUENCE [LARGE SCALE GENOMIC DNA]</scope>
    <source>
        <strain evidence="3">wild</strain>
    </source>
</reference>
<dbReference type="OrthoDB" id="6134629at2759"/>
<dbReference type="Proteomes" id="UP000507470">
    <property type="component" value="Unassembled WGS sequence"/>
</dbReference>
<dbReference type="InterPro" id="IPR043502">
    <property type="entry name" value="DNA/RNA_pol_sf"/>
</dbReference>
<dbReference type="InterPro" id="IPR036397">
    <property type="entry name" value="RNaseH_sf"/>
</dbReference>
<evidence type="ECO:0000256" key="1">
    <source>
        <dbReference type="SAM" id="MobiDB-lite"/>
    </source>
</evidence>
<accession>A0A6J8B1K2</accession>
<dbReference type="PANTHER" id="PTHR33050:SF7">
    <property type="entry name" value="RIBONUCLEASE H"/>
    <property type="match status" value="1"/>
</dbReference>
<dbReference type="GO" id="GO:0003676">
    <property type="term" value="F:nucleic acid binding"/>
    <property type="evidence" value="ECO:0007669"/>
    <property type="project" value="InterPro"/>
</dbReference>
<name>A0A6J8B1K2_MYTCO</name>
<sequence length="583" mass="66509">MEGGIPLASTRQTQLLAILKISPRLSGLKTGPLGSKRLRANQQLNSSRFLPPLALASTLNSPFEGASRLGMEVSRMPRNSTLENLNGDHASTVGRTNTGELTAPSKTTRQQHHTKETSFVKDEYNFDISSLDNEYAQNFTHDYYEYEQDGTDIIVKGRLKENIQFWINIGAYDYIIDTIRDGYKIPFYSIPPSTYLHNNLSALKNSDFVHTAIQDLLHRGLIVQCDNRPFVVNPLTVSVQSNLKKRLILVLRAVNKHLWKQSVKFEDMRTAQQHIKLNYSMFNIEQLQFWKLNISEVNVKHFSVDESCHSIIYIDASDTGFGGYIVETPQNIAHGMWVESERSNSSTWKELSAVKKVLLSLINIISGKKVKWFTDNQNVVSINSKGSTKTILQNLALDIFSACLKYNVNIDIVWIPRTQNEKADFLSRIVDHDDWGISYYIFQLIESLWGPHEVDWFASDHNFKLLVFYSRFWNENSSGIDAFTVDWYGVNGLFVPPVFLIPRVINYMRQCNDVGTLIVPCWPSASYWPMLCPNGGDFTDQVTAYVELPSGKEFYTPGKSKKAIFGNTDLTFKMLALRLDFRE</sequence>
<dbReference type="Gene3D" id="3.30.420.10">
    <property type="entry name" value="Ribonuclease H-like superfamily/Ribonuclease H"/>
    <property type="match status" value="1"/>
</dbReference>
<dbReference type="SUPFAM" id="SSF56672">
    <property type="entry name" value="DNA/RNA polymerases"/>
    <property type="match status" value="1"/>
</dbReference>
<evidence type="ECO:0000313" key="2">
    <source>
        <dbReference type="EMBL" id="CAC5376937.1"/>
    </source>
</evidence>